<keyword evidence="2" id="KW-1185">Reference proteome</keyword>
<reference evidence="1" key="1">
    <citation type="submission" date="2020-08" db="EMBL/GenBank/DDBJ databases">
        <title>Multicomponent nature underlies the extraordinary mechanical properties of spider dragline silk.</title>
        <authorList>
            <person name="Kono N."/>
            <person name="Nakamura H."/>
            <person name="Mori M."/>
            <person name="Yoshida Y."/>
            <person name="Ohtoshi R."/>
            <person name="Malay A.D."/>
            <person name="Moran D.A.P."/>
            <person name="Tomita M."/>
            <person name="Numata K."/>
            <person name="Arakawa K."/>
        </authorList>
    </citation>
    <scope>NUCLEOTIDE SEQUENCE</scope>
</reference>
<gene>
    <name evidence="1" type="ORF">TNIN_11601</name>
</gene>
<name>A0A8X7CTL3_9ARAC</name>
<accession>A0A8X7CTL3</accession>
<proteinExistence type="predicted"/>
<dbReference type="OrthoDB" id="9979538at2759"/>
<protein>
    <submittedName>
        <fullName evidence="1">Uncharacterized protein</fullName>
    </submittedName>
</protein>
<dbReference type="PANTHER" id="PTHR47326">
    <property type="entry name" value="TRANSPOSABLE ELEMENT TC3 TRANSPOSASE-LIKE PROTEIN"/>
    <property type="match status" value="1"/>
</dbReference>
<comment type="caution">
    <text evidence="1">The sequence shown here is derived from an EMBL/GenBank/DDBJ whole genome shotgun (WGS) entry which is preliminary data.</text>
</comment>
<organism evidence="1 2">
    <name type="scientific">Trichonephila inaurata madagascariensis</name>
    <dbReference type="NCBI Taxonomy" id="2747483"/>
    <lineage>
        <taxon>Eukaryota</taxon>
        <taxon>Metazoa</taxon>
        <taxon>Ecdysozoa</taxon>
        <taxon>Arthropoda</taxon>
        <taxon>Chelicerata</taxon>
        <taxon>Arachnida</taxon>
        <taxon>Araneae</taxon>
        <taxon>Araneomorphae</taxon>
        <taxon>Entelegynae</taxon>
        <taxon>Araneoidea</taxon>
        <taxon>Nephilidae</taxon>
        <taxon>Trichonephila</taxon>
        <taxon>Trichonephila inaurata</taxon>
    </lineage>
</organism>
<evidence type="ECO:0000313" key="1">
    <source>
        <dbReference type="EMBL" id="GFY76642.1"/>
    </source>
</evidence>
<evidence type="ECO:0000313" key="2">
    <source>
        <dbReference type="Proteomes" id="UP000886998"/>
    </source>
</evidence>
<dbReference type="Proteomes" id="UP000886998">
    <property type="component" value="Unassembled WGS sequence"/>
</dbReference>
<dbReference type="AlphaFoldDB" id="A0A8X7CTL3"/>
<dbReference type="PANTHER" id="PTHR47326:SF1">
    <property type="entry name" value="HTH PSQ-TYPE DOMAIN-CONTAINING PROTEIN"/>
    <property type="match status" value="1"/>
</dbReference>
<sequence length="108" mass="12376">MSSDFNVKSLDHFSKDWVLSFISYHLLKSFAELGSVANRPGRGAYGNIRTEDNVEIVRQSVVDDPSVSTRRRSSQLGISRMTLRRILKLDLKMYPHKIQIVKTLLPQD</sequence>
<dbReference type="EMBL" id="BMAV01022055">
    <property type="protein sequence ID" value="GFY76642.1"/>
    <property type="molecule type" value="Genomic_DNA"/>
</dbReference>